<evidence type="ECO:0000313" key="2">
    <source>
        <dbReference type="EMBL" id="QCI59376.1"/>
    </source>
</evidence>
<name>A0A4D7ATR9_9FIRM</name>
<protein>
    <submittedName>
        <fullName evidence="2">DUF2975 domain-containing protein</fullName>
    </submittedName>
</protein>
<evidence type="ECO:0000256" key="1">
    <source>
        <dbReference type="SAM" id="Phobius"/>
    </source>
</evidence>
<dbReference type="Pfam" id="PF11188">
    <property type="entry name" value="DUF2975"/>
    <property type="match status" value="1"/>
</dbReference>
<feature type="transmembrane region" description="Helical" evidence="1">
    <location>
        <begin position="161"/>
        <end position="180"/>
    </location>
</feature>
<keyword evidence="3" id="KW-1185">Reference proteome</keyword>
<accession>A0A4D7ATR9</accession>
<evidence type="ECO:0000313" key="3">
    <source>
        <dbReference type="Proteomes" id="UP000298642"/>
    </source>
</evidence>
<dbReference type="AlphaFoldDB" id="A0A4D7ATR9"/>
<feature type="transmembrane region" description="Helical" evidence="1">
    <location>
        <begin position="128"/>
        <end position="149"/>
    </location>
</feature>
<reference evidence="3" key="1">
    <citation type="submission" date="2018-12" db="EMBL/GenBank/DDBJ databases">
        <title>Dusodibacter welbiota gen. nov., sp. nov., isolated from human faeces and emended description of the Oscillibacter genus.</title>
        <authorList>
            <person name="Le Roy T."/>
            <person name="Van der Smissen P."/>
            <person name="Delzenne N."/>
            <person name="Muccioli G."/>
            <person name="Collet J.F."/>
            <person name="Cani P.D."/>
        </authorList>
    </citation>
    <scope>NUCLEOTIDE SEQUENCE [LARGE SCALE GENOMIC DNA]</scope>
    <source>
        <strain evidence="3">J115</strain>
    </source>
</reference>
<dbReference type="EMBL" id="CP034413">
    <property type="protein sequence ID" value="QCI59376.1"/>
    <property type="molecule type" value="Genomic_DNA"/>
</dbReference>
<dbReference type="InterPro" id="IPR021354">
    <property type="entry name" value="DUF2975"/>
</dbReference>
<keyword evidence="1" id="KW-0472">Membrane</keyword>
<feature type="transmembrane region" description="Helical" evidence="1">
    <location>
        <begin position="83"/>
        <end position="107"/>
    </location>
</feature>
<feature type="transmembrane region" description="Helical" evidence="1">
    <location>
        <begin position="12"/>
        <end position="33"/>
    </location>
</feature>
<dbReference type="Proteomes" id="UP000298642">
    <property type="component" value="Chromosome"/>
</dbReference>
<organism evidence="2 3">
    <name type="scientific">Dysosmobacter welbionis</name>
    <dbReference type="NCBI Taxonomy" id="2093857"/>
    <lineage>
        <taxon>Bacteria</taxon>
        <taxon>Bacillati</taxon>
        <taxon>Bacillota</taxon>
        <taxon>Clostridia</taxon>
        <taxon>Eubacteriales</taxon>
        <taxon>Oscillospiraceae</taxon>
        <taxon>Dysosmobacter</taxon>
    </lineage>
</organism>
<gene>
    <name evidence="2" type="ORF">EIO64_09285</name>
</gene>
<keyword evidence="1" id="KW-0812">Transmembrane</keyword>
<dbReference type="KEGG" id="obj:EIO64_09285"/>
<dbReference type="RefSeq" id="WP_136891256.1">
    <property type="nucleotide sequence ID" value="NZ_CP034413.3"/>
</dbReference>
<proteinExistence type="predicted"/>
<sequence length="194" mass="21017">MSNSTVQILARVLRVLLIFALLLNVLALLLVPASVMVNAENLFGGAGTFLHDLFHPEADDVTAAGVSAIFLSWVWIWGEGANALIALFLVICGICTALILLQGLRVLGTILQGAPFSTQNAVSLRRAAVCSFCIAGAALLRTIWGLWFYQSLRPLATYNALFVPIFTMFGLLCLVMSALFRQATEMKVENDLTI</sequence>
<keyword evidence="1" id="KW-1133">Transmembrane helix</keyword>